<dbReference type="GO" id="GO:0005881">
    <property type="term" value="C:cytoplasmic microtubule"/>
    <property type="evidence" value="ECO:0007669"/>
    <property type="project" value="TreeGrafter"/>
</dbReference>
<evidence type="ECO:0000313" key="7">
    <source>
        <dbReference type="Proteomes" id="UP000748531"/>
    </source>
</evidence>
<dbReference type="PANTHER" id="PTHR31144:SF1">
    <property type="entry name" value="UPF0602 PROTEIN C4ORF47"/>
    <property type="match status" value="1"/>
</dbReference>
<evidence type="ECO:0000256" key="1">
    <source>
        <dbReference type="ARBA" id="ARBA00004300"/>
    </source>
</evidence>
<dbReference type="GO" id="GO:0005813">
    <property type="term" value="C:centrosome"/>
    <property type="evidence" value="ECO:0007669"/>
    <property type="project" value="UniProtKB-SubCell"/>
</dbReference>
<name>A0A8J4WC63_9TREM</name>
<keyword evidence="7" id="KW-1185">Reference proteome</keyword>
<comment type="similarity">
    <text evidence="4">Belongs to the CFAP96 family.</text>
</comment>
<dbReference type="Pfam" id="PF15239">
    <property type="entry name" value="CFAP96-like"/>
    <property type="match status" value="1"/>
</dbReference>
<comment type="caution">
    <text evidence="6">The sequence shown here is derived from an EMBL/GenBank/DDBJ whole genome shotgun (WGS) entry which is preliminary data.</text>
</comment>
<reference evidence="6" key="1">
    <citation type="submission" date="2019-05" db="EMBL/GenBank/DDBJ databases">
        <title>Annotation for the trematode Paragonimus heterotremus.</title>
        <authorList>
            <person name="Choi Y.-J."/>
        </authorList>
    </citation>
    <scope>NUCLEOTIDE SEQUENCE</scope>
    <source>
        <strain evidence="6">LC</strain>
    </source>
</reference>
<evidence type="ECO:0000256" key="5">
    <source>
        <dbReference type="ARBA" id="ARBA00035693"/>
    </source>
</evidence>
<evidence type="ECO:0000256" key="4">
    <source>
        <dbReference type="ARBA" id="ARBA00035656"/>
    </source>
</evidence>
<keyword evidence="2" id="KW-0963">Cytoplasm</keyword>
<dbReference type="OrthoDB" id="283553at2759"/>
<evidence type="ECO:0000256" key="2">
    <source>
        <dbReference type="ARBA" id="ARBA00022490"/>
    </source>
</evidence>
<dbReference type="PANTHER" id="PTHR31144">
    <property type="entry name" value="UPF0602 PROTEIN C4ORF47"/>
    <property type="match status" value="1"/>
</dbReference>
<dbReference type="AlphaFoldDB" id="A0A8J4WC63"/>
<evidence type="ECO:0000256" key="3">
    <source>
        <dbReference type="ARBA" id="ARBA00023212"/>
    </source>
</evidence>
<comment type="subcellular location">
    <subcellularLocation>
        <location evidence="1">Cytoplasm</location>
        <location evidence="1">Cytoskeleton</location>
        <location evidence="1">Microtubule organizing center</location>
        <location evidence="1">Centrosome</location>
    </subcellularLocation>
</comment>
<sequence>MAKEKTDLQRLGIFKEMSYHTIDDPYVPFQSAPYVQRTNPRGVPPMYLSGGFSKKKAANSDGYFAPFESIHVGDGSLKYVDIMLQMRKDAKSKRIGRGEWIPNGPTKLRAGTGSLYGNLQERFDAFDPALKVVPKVHEPKNFYTSPGKKGTGYGYVDVCLNPFPNWQSGDSPVEVARQIYLSQTADHVAKLKGRHPFIPMCHSLDAFDKNPWAKGDPLAPGGPVSMTFGVAGFPKSMQIGPTFVPSHPAKKDGGMKDGTLSKFPEYSSEPYIQPSKIVKEDKSKFVGGQWIPNPGTALVIPTPSIVDKNTVLRINSKTRYTRHKVWDKC</sequence>
<accession>A0A8J4WC63</accession>
<keyword evidence="3" id="KW-0206">Cytoskeleton</keyword>
<dbReference type="InterPro" id="IPR029358">
    <property type="entry name" value="CFAP96"/>
</dbReference>
<dbReference type="EMBL" id="LUCH01025119">
    <property type="protein sequence ID" value="KAF5393999.1"/>
    <property type="molecule type" value="Genomic_DNA"/>
</dbReference>
<evidence type="ECO:0000313" key="6">
    <source>
        <dbReference type="EMBL" id="KAF5393999.1"/>
    </source>
</evidence>
<organism evidence="6 7">
    <name type="scientific">Paragonimus heterotremus</name>
    <dbReference type="NCBI Taxonomy" id="100268"/>
    <lineage>
        <taxon>Eukaryota</taxon>
        <taxon>Metazoa</taxon>
        <taxon>Spiralia</taxon>
        <taxon>Lophotrochozoa</taxon>
        <taxon>Platyhelminthes</taxon>
        <taxon>Trematoda</taxon>
        <taxon>Digenea</taxon>
        <taxon>Plagiorchiida</taxon>
        <taxon>Troglotremata</taxon>
        <taxon>Troglotrematidae</taxon>
        <taxon>Paragonimus</taxon>
    </lineage>
</organism>
<proteinExistence type="inferred from homology"/>
<gene>
    <name evidence="6" type="ORF">PHET_12439</name>
</gene>
<dbReference type="Proteomes" id="UP000748531">
    <property type="component" value="Unassembled WGS sequence"/>
</dbReference>
<protein>
    <recommendedName>
        <fullName evidence="5">Cilia-and flagella-associated protein 96</fullName>
    </recommendedName>
</protein>